<dbReference type="AlphaFoldDB" id="A0A9W4XFU1"/>
<comment type="caution">
    <text evidence="1">The sequence shown here is derived from an EMBL/GenBank/DDBJ whole genome shotgun (WGS) entry which is preliminary data.</text>
</comment>
<sequence length="43" mass="4925">MCCLDGQDRQVIALLWVLRIRQSKDKAEHSTFIGFDLCVTRTG</sequence>
<accession>A0A9W4XFU1</accession>
<protein>
    <submittedName>
        <fullName evidence="1">Uncharacterized protein</fullName>
    </submittedName>
</protein>
<organism evidence="1 2">
    <name type="scientific">Periconia digitata</name>
    <dbReference type="NCBI Taxonomy" id="1303443"/>
    <lineage>
        <taxon>Eukaryota</taxon>
        <taxon>Fungi</taxon>
        <taxon>Dikarya</taxon>
        <taxon>Ascomycota</taxon>
        <taxon>Pezizomycotina</taxon>
        <taxon>Dothideomycetes</taxon>
        <taxon>Pleosporomycetidae</taxon>
        <taxon>Pleosporales</taxon>
        <taxon>Massarineae</taxon>
        <taxon>Periconiaceae</taxon>
        <taxon>Periconia</taxon>
    </lineage>
</organism>
<gene>
    <name evidence="1" type="ORF">PDIGIT_LOCUS3343</name>
</gene>
<evidence type="ECO:0000313" key="1">
    <source>
        <dbReference type="EMBL" id="CAI6314388.1"/>
    </source>
</evidence>
<keyword evidence="2" id="KW-1185">Reference proteome</keyword>
<reference evidence="1" key="1">
    <citation type="submission" date="2023-01" db="EMBL/GenBank/DDBJ databases">
        <authorList>
            <person name="Van Ghelder C."/>
            <person name="Rancurel C."/>
        </authorList>
    </citation>
    <scope>NUCLEOTIDE SEQUENCE</scope>
    <source>
        <strain evidence="1">CNCM I-4278</strain>
    </source>
</reference>
<evidence type="ECO:0000313" key="2">
    <source>
        <dbReference type="Proteomes" id="UP001152607"/>
    </source>
</evidence>
<name>A0A9W4XFU1_9PLEO</name>
<proteinExistence type="predicted"/>
<dbReference type="Proteomes" id="UP001152607">
    <property type="component" value="Unassembled WGS sequence"/>
</dbReference>
<dbReference type="EMBL" id="CAOQHR010000002">
    <property type="protein sequence ID" value="CAI6314388.1"/>
    <property type="molecule type" value="Genomic_DNA"/>
</dbReference>